<sequence>MQKTCFCATGRETVYWYSIGKEKFCQTSHSIELRPFWFRFPEILFTALYGGGYCR</sequence>
<dbReference type="EMBL" id="CADCTQ010000154">
    <property type="protein sequence ID" value="CAA9244904.1"/>
    <property type="molecule type" value="Genomic_DNA"/>
</dbReference>
<accession>A0A6J4IAM2</accession>
<proteinExistence type="predicted"/>
<dbReference type="AlphaFoldDB" id="A0A6J4IAM2"/>
<gene>
    <name evidence="1" type="ORF">AVDCRST_MAG56-1671</name>
</gene>
<protein>
    <submittedName>
        <fullName evidence="1">Uncharacterized protein</fullName>
    </submittedName>
</protein>
<reference evidence="1" key="1">
    <citation type="submission" date="2020-02" db="EMBL/GenBank/DDBJ databases">
        <authorList>
            <person name="Meier V. D."/>
        </authorList>
    </citation>
    <scope>NUCLEOTIDE SEQUENCE</scope>
    <source>
        <strain evidence="1">AVDCRST_MAG56</strain>
    </source>
</reference>
<evidence type="ECO:0000313" key="1">
    <source>
        <dbReference type="EMBL" id="CAA9244904.1"/>
    </source>
</evidence>
<name>A0A6J4IAM2_9SPHI</name>
<organism evidence="1">
    <name type="scientific">uncultured Cytophagales bacterium</name>
    <dbReference type="NCBI Taxonomy" id="158755"/>
    <lineage>
        <taxon>Bacteria</taxon>
        <taxon>Pseudomonadati</taxon>
        <taxon>Bacteroidota</taxon>
        <taxon>Sphingobacteriia</taxon>
        <taxon>Sphingobacteriales</taxon>
        <taxon>environmental samples</taxon>
    </lineage>
</organism>